<dbReference type="AlphaFoldDB" id="F9W497"/>
<keyword evidence="4" id="KW-1185">Reference proteome</keyword>
<keyword evidence="2" id="KW-0812">Transmembrane</keyword>
<keyword evidence="2" id="KW-0472">Membrane</keyword>
<evidence type="ECO:0000313" key="4">
    <source>
        <dbReference type="Proteomes" id="UP000000702"/>
    </source>
</evidence>
<evidence type="ECO:0000313" key="3">
    <source>
        <dbReference type="EMBL" id="CCD11985.1"/>
    </source>
</evidence>
<proteinExistence type="predicted"/>
<comment type="caution">
    <text evidence="3">The sequence shown here is derived from an EMBL/GenBank/DDBJ whole genome shotgun (WGS) entry which is preliminary data.</text>
</comment>
<dbReference type="Proteomes" id="UP000000702">
    <property type="component" value="Unassembled WGS sequence"/>
</dbReference>
<organism evidence="3 4">
    <name type="scientific">Trypanosoma congolense (strain IL3000)</name>
    <dbReference type="NCBI Taxonomy" id="1068625"/>
    <lineage>
        <taxon>Eukaryota</taxon>
        <taxon>Discoba</taxon>
        <taxon>Euglenozoa</taxon>
        <taxon>Kinetoplastea</taxon>
        <taxon>Metakinetoplastina</taxon>
        <taxon>Trypanosomatida</taxon>
        <taxon>Trypanosomatidae</taxon>
        <taxon>Trypanosoma</taxon>
        <taxon>Nannomonas</taxon>
    </lineage>
</organism>
<dbReference type="EMBL" id="CAEQ01000532">
    <property type="protein sequence ID" value="CCD11985.1"/>
    <property type="molecule type" value="Genomic_DNA"/>
</dbReference>
<feature type="compositionally biased region" description="Basic and acidic residues" evidence="1">
    <location>
        <begin position="427"/>
        <end position="441"/>
    </location>
</feature>
<name>F9W497_TRYCI</name>
<dbReference type="VEuPathDB" id="TriTrypDB:TcIL3000_0_29110"/>
<feature type="region of interest" description="Disordered" evidence="1">
    <location>
        <begin position="417"/>
        <end position="441"/>
    </location>
</feature>
<protein>
    <submittedName>
        <fullName evidence="3">WGS project CAEQ00000000 data, annotated contig 1161</fullName>
    </submittedName>
</protein>
<dbReference type="OMA" id="QFADAKF"/>
<evidence type="ECO:0000256" key="2">
    <source>
        <dbReference type="SAM" id="Phobius"/>
    </source>
</evidence>
<feature type="transmembrane region" description="Helical" evidence="2">
    <location>
        <begin position="46"/>
        <end position="76"/>
    </location>
</feature>
<sequence>MEELQRLAASCKAELVGRTQHWMAKLDGAFSNGATMSLQALRSAGVALFAFCLASVAAFVILSACVAASVFGSLLLRQYILLLVPGNELTTLDFNTMPLETERWRLHDLSQMIAQIDVTPSDSSHGASTILTNHGAERDERHTSVLRTEGDTLKMSLISKMVYGTVATSTLILPSPVRGDVFHADGSVSTEALFSQRKPMFHAKGVYNAKMQLVFHKEDVGRDISLVLESVLLMANESYVPQPLRSLRELLRMTSSFTITTGRKFGSWPRELLAESLHAAFCFPIWIFQTLSDLLHSDVFPVIDRATEVAVVTSVYTNFEPPLHLQPRLRAINFTLYHSEGDTSSKPRLKRALFHTSVELKGLAYYFSTYTISSFIGVTIFLLTLLGTGALTFAVAAGLFVVLPRLRNTAKCGGQKPLGRVSPAASHDGRVMAPKEEADSA</sequence>
<reference evidence="3 4" key="2">
    <citation type="journal article" date="2012" name="Proc. Natl. Acad. Sci. U.S.A.">
        <title>Antigenic diversity is generated by distinct evolutionary mechanisms in African trypanosome species.</title>
        <authorList>
            <person name="Jackson A.P."/>
            <person name="Berry A."/>
            <person name="Aslett M."/>
            <person name="Allison H.C."/>
            <person name="Burton P."/>
            <person name="Vavrova-Anderson J."/>
            <person name="Brown R."/>
            <person name="Browne H."/>
            <person name="Corton N."/>
            <person name="Hauser H."/>
            <person name="Gamble J."/>
            <person name="Gilderthorp R."/>
            <person name="Marcello L."/>
            <person name="McQuillan J."/>
            <person name="Otto T.D."/>
            <person name="Quail M.A."/>
            <person name="Sanders M.J."/>
            <person name="van Tonder A."/>
            <person name="Ginger M.L."/>
            <person name="Field M.C."/>
            <person name="Barry J.D."/>
            <person name="Hertz-Fowler C."/>
            <person name="Berriman M."/>
        </authorList>
    </citation>
    <scope>NUCLEOTIDE SEQUENCE [LARGE SCALE GENOMIC DNA]</scope>
    <source>
        <strain evidence="3 4">IL3000</strain>
    </source>
</reference>
<feature type="transmembrane region" description="Helical" evidence="2">
    <location>
        <begin position="375"/>
        <end position="403"/>
    </location>
</feature>
<keyword evidence="2" id="KW-1133">Transmembrane helix</keyword>
<evidence type="ECO:0000256" key="1">
    <source>
        <dbReference type="SAM" id="MobiDB-lite"/>
    </source>
</evidence>
<accession>F9W497</accession>
<reference evidence="4" key="1">
    <citation type="submission" date="2011-07" db="EMBL/GenBank/DDBJ databases">
        <title>Divergent evolution of antigenic variation in African trypanosomes.</title>
        <authorList>
            <person name="Jackson A.P."/>
            <person name="Berry A."/>
            <person name="Allison H.C."/>
            <person name="Burton P."/>
            <person name="Anderson J."/>
            <person name="Aslett M."/>
            <person name="Brown R."/>
            <person name="Corton N."/>
            <person name="Harris D."/>
            <person name="Hauser H."/>
            <person name="Gamble J."/>
            <person name="Gilderthorp R."/>
            <person name="McQuillan J."/>
            <person name="Quail M.A."/>
            <person name="Sanders M."/>
            <person name="Van Tonder A."/>
            <person name="Ginger M.L."/>
            <person name="Donelson J.E."/>
            <person name="Field M.C."/>
            <person name="Barry J.D."/>
            <person name="Berriman M."/>
            <person name="Hertz-Fowler C."/>
        </authorList>
    </citation>
    <scope>NUCLEOTIDE SEQUENCE [LARGE SCALE GENOMIC DNA]</scope>
    <source>
        <strain evidence="4">IL3000</strain>
    </source>
</reference>
<gene>
    <name evidence="3" type="ORF">TCIL3000_0_29110</name>
</gene>